<dbReference type="AlphaFoldDB" id="A0A3L8STX9"/>
<evidence type="ECO:0000313" key="3">
    <source>
        <dbReference type="Proteomes" id="UP000276834"/>
    </source>
</evidence>
<evidence type="ECO:0000313" key="2">
    <source>
        <dbReference type="EMBL" id="RLW07743.1"/>
    </source>
</evidence>
<dbReference type="Proteomes" id="UP000276834">
    <property type="component" value="Unassembled WGS sequence"/>
</dbReference>
<proteinExistence type="predicted"/>
<organism evidence="2 3">
    <name type="scientific">Chloebia gouldiae</name>
    <name type="common">Gouldian finch</name>
    <name type="synonym">Erythrura gouldiae</name>
    <dbReference type="NCBI Taxonomy" id="44316"/>
    <lineage>
        <taxon>Eukaryota</taxon>
        <taxon>Metazoa</taxon>
        <taxon>Chordata</taxon>
        <taxon>Craniata</taxon>
        <taxon>Vertebrata</taxon>
        <taxon>Euteleostomi</taxon>
        <taxon>Archelosauria</taxon>
        <taxon>Archosauria</taxon>
        <taxon>Dinosauria</taxon>
        <taxon>Saurischia</taxon>
        <taxon>Theropoda</taxon>
        <taxon>Coelurosauria</taxon>
        <taxon>Aves</taxon>
        <taxon>Neognathae</taxon>
        <taxon>Neoaves</taxon>
        <taxon>Telluraves</taxon>
        <taxon>Australaves</taxon>
        <taxon>Passeriformes</taxon>
        <taxon>Passeroidea</taxon>
        <taxon>Passeridae</taxon>
        <taxon>Chloebia</taxon>
    </lineage>
</organism>
<feature type="compositionally biased region" description="Low complexity" evidence="1">
    <location>
        <begin position="1"/>
        <end position="19"/>
    </location>
</feature>
<feature type="region of interest" description="Disordered" evidence="1">
    <location>
        <begin position="70"/>
        <end position="120"/>
    </location>
</feature>
<keyword evidence="3" id="KW-1185">Reference proteome</keyword>
<dbReference type="EMBL" id="QUSF01000007">
    <property type="protein sequence ID" value="RLW07743.1"/>
    <property type="molecule type" value="Genomic_DNA"/>
</dbReference>
<comment type="caution">
    <text evidence="2">The sequence shown here is derived from an EMBL/GenBank/DDBJ whole genome shotgun (WGS) entry which is preliminary data.</text>
</comment>
<gene>
    <name evidence="2" type="ORF">DV515_00003576</name>
</gene>
<name>A0A3L8STX9_CHLGU</name>
<accession>A0A3L8STX9</accession>
<protein>
    <submittedName>
        <fullName evidence="2">Uncharacterized protein</fullName>
    </submittedName>
</protein>
<evidence type="ECO:0000256" key="1">
    <source>
        <dbReference type="SAM" id="MobiDB-lite"/>
    </source>
</evidence>
<reference evidence="2 3" key="1">
    <citation type="journal article" date="2018" name="Proc. R. Soc. B">
        <title>A non-coding region near Follistatin controls head colour polymorphism in the Gouldian finch.</title>
        <authorList>
            <person name="Toomey M.B."/>
            <person name="Marques C.I."/>
            <person name="Andrade P."/>
            <person name="Araujo P.M."/>
            <person name="Sabatino S."/>
            <person name="Gazda M.A."/>
            <person name="Afonso S."/>
            <person name="Lopes R.J."/>
            <person name="Corbo J.C."/>
            <person name="Carneiro M."/>
        </authorList>
    </citation>
    <scope>NUCLEOTIDE SEQUENCE [LARGE SCALE GENOMIC DNA]</scope>
    <source>
        <strain evidence="2">Red01</strain>
        <tissue evidence="2">Muscle</tissue>
    </source>
</reference>
<feature type="region of interest" description="Disordered" evidence="1">
    <location>
        <begin position="1"/>
        <end position="27"/>
    </location>
</feature>
<sequence>MALASGPLSPGPLGTGPAAEGARGASARVNGSALGLCQLLTHSLREHGTDGFLRTAAGGDRGWRRLKDEREKLRAPGEAPGDWEAARNPGRGRRAGPGRIGTRILPAGLGAGAAGPCPVP</sequence>